<evidence type="ECO:0000313" key="3">
    <source>
        <dbReference type="Proteomes" id="UP000677803"/>
    </source>
</evidence>
<feature type="region of interest" description="Disordered" evidence="1">
    <location>
        <begin position="1"/>
        <end position="46"/>
    </location>
</feature>
<name>A0A8S4BHI4_9TELE</name>
<proteinExistence type="predicted"/>
<keyword evidence="3" id="KW-1185">Reference proteome</keyword>
<accession>A0A8S4BHI4</accession>
<dbReference type="AlphaFoldDB" id="A0A8S4BHI4"/>
<feature type="region of interest" description="Disordered" evidence="1">
    <location>
        <begin position="59"/>
        <end position="98"/>
    </location>
</feature>
<protein>
    <submittedName>
        <fullName evidence="2">(Atlantic silverside) hypothetical protein</fullName>
    </submittedName>
</protein>
<reference evidence="2" key="1">
    <citation type="submission" date="2021-05" db="EMBL/GenBank/DDBJ databases">
        <authorList>
            <person name="Tigano A."/>
        </authorList>
    </citation>
    <scope>NUCLEOTIDE SEQUENCE</scope>
</reference>
<evidence type="ECO:0000313" key="2">
    <source>
        <dbReference type="EMBL" id="CAG5950222.1"/>
    </source>
</evidence>
<dbReference type="EMBL" id="CAJRST010018890">
    <property type="protein sequence ID" value="CAG5950222.1"/>
    <property type="molecule type" value="Genomic_DNA"/>
</dbReference>
<comment type="caution">
    <text evidence="2">The sequence shown here is derived from an EMBL/GenBank/DDBJ whole genome shotgun (WGS) entry which is preliminary data.</text>
</comment>
<sequence>MVKSQPRITKKQEKPPGAEWGSRPVAASGSPSPNGPRPAWRERCSADEEVIVAAAVAGDAVEGEGTPGAWDEEGGDGTGREEGGVAMGEETGGGVGGGGGVGQAIPRGMWLCGMVTGEGAGNVGGPLGNGEGGFWLIGHGVAIGMRGHGPVALPGGLLIMTGGDGGKGVKLDADQTTDLG</sequence>
<dbReference type="Proteomes" id="UP000677803">
    <property type="component" value="Unassembled WGS sequence"/>
</dbReference>
<organism evidence="2 3">
    <name type="scientific">Menidia menidia</name>
    <name type="common">Atlantic silverside</name>
    <dbReference type="NCBI Taxonomy" id="238744"/>
    <lineage>
        <taxon>Eukaryota</taxon>
        <taxon>Metazoa</taxon>
        <taxon>Chordata</taxon>
        <taxon>Craniata</taxon>
        <taxon>Vertebrata</taxon>
        <taxon>Euteleostomi</taxon>
        <taxon>Actinopterygii</taxon>
        <taxon>Neopterygii</taxon>
        <taxon>Teleostei</taxon>
        <taxon>Neoteleostei</taxon>
        <taxon>Acanthomorphata</taxon>
        <taxon>Ovalentaria</taxon>
        <taxon>Atherinomorphae</taxon>
        <taxon>Atheriniformes</taxon>
        <taxon>Atherinopsidae</taxon>
        <taxon>Menidiinae</taxon>
        <taxon>Menidia</taxon>
    </lineage>
</organism>
<evidence type="ECO:0000256" key="1">
    <source>
        <dbReference type="SAM" id="MobiDB-lite"/>
    </source>
</evidence>
<gene>
    <name evidence="2" type="ORF">MMEN_LOCUS14256</name>
</gene>